<sequence length="637" mass="68664">MKPRIVGLCLLALMLLLVGIMPAVMAQGEPSNPPPPTPALPAPAATPRPHQGQPGLVPSSPNDFTVSGKVTDVFNQPVTDVWFDVYNTSTWDYYTTSTNASGNYSLSLPAGDYDIDPYKSGWLFKPEMIHVTVGPNKPNKNFQAVDANWQVAWYNAIEDGYTNEGSKTANYGSASILRVKNAAADMNAYVKFDVYDLVQETEPGTCFATGDGWLMTYVKEPGPDGGGVYPVGNNWNETTLNWNNAPAITGDPIGQFGAETDESNAWARLSKPATGDGVYSFAIRNNSSDSVDYSSWEGGDYPWLVVDYRVEYKDFLSANISYDDWAGLAPFTVQFLDRSYGCATSWHWDFGDGATSTQPNPSHTYSSPGYYGVSLTVSNGTSSVNAGDGIYVVEPVTQFFISPATNATIGGIAAQAADVLLYDRPSNTWTMVYDGSAHNTLKNISAVDFDGTDLLLTFSANQAIPGLGTATPYDVVRFTPDDPYTYPLGSGSFSWQFQGRPKGLTTAGEKIDAYAYSWAELLSTSGAASLPTDPIIKRADEDLFSWYAWDNSWLTWPLDGSTITGLAAEDINGVAYDWTDDLYITILGTFNLGGISGDGKSIVLLEATGGGYTPSLVPWLAPGATFPSTIDAIEVVR</sequence>
<proteinExistence type="predicted"/>
<evidence type="ECO:0000313" key="7">
    <source>
        <dbReference type="EMBL" id="CUS06080.1"/>
    </source>
</evidence>
<evidence type="ECO:0000256" key="1">
    <source>
        <dbReference type="ARBA" id="ARBA00004613"/>
    </source>
</evidence>
<dbReference type="PROSITE" id="PS50093">
    <property type="entry name" value="PKD"/>
    <property type="match status" value="1"/>
</dbReference>
<dbReference type="InterPro" id="IPR055372">
    <property type="entry name" value="CBM96"/>
</dbReference>
<evidence type="ECO:0000256" key="3">
    <source>
        <dbReference type="ARBA" id="ARBA00022729"/>
    </source>
</evidence>
<evidence type="ECO:0000256" key="5">
    <source>
        <dbReference type="SAM" id="SignalP"/>
    </source>
</evidence>
<dbReference type="InterPro" id="IPR008969">
    <property type="entry name" value="CarboxyPept-like_regulatory"/>
</dbReference>
<dbReference type="SMART" id="SM00089">
    <property type="entry name" value="PKD"/>
    <property type="match status" value="1"/>
</dbReference>
<evidence type="ECO:0000313" key="8">
    <source>
        <dbReference type="Proteomes" id="UP000215027"/>
    </source>
</evidence>
<reference evidence="7" key="1">
    <citation type="submission" date="2016-01" db="EMBL/GenBank/DDBJ databases">
        <authorList>
            <person name="Mcilroy J.S."/>
            <person name="Karst M S."/>
            <person name="Albertsen M."/>
        </authorList>
    </citation>
    <scope>NUCLEOTIDE SEQUENCE</scope>
    <source>
        <strain evidence="7">Cfx-K</strain>
    </source>
</reference>
<feature type="region of interest" description="Disordered" evidence="4">
    <location>
        <begin position="28"/>
        <end position="62"/>
    </location>
</feature>
<evidence type="ECO:0000256" key="4">
    <source>
        <dbReference type="SAM" id="MobiDB-lite"/>
    </source>
</evidence>
<dbReference type="SUPFAM" id="SSF49299">
    <property type="entry name" value="PKD domain"/>
    <property type="match status" value="1"/>
</dbReference>
<keyword evidence="8" id="KW-1185">Reference proteome</keyword>
<name>A0A160TAF7_9CHLR</name>
<organism evidence="7 8">
    <name type="scientific">Candidatus Promineifilum breve</name>
    <dbReference type="NCBI Taxonomy" id="1806508"/>
    <lineage>
        <taxon>Bacteria</taxon>
        <taxon>Bacillati</taxon>
        <taxon>Chloroflexota</taxon>
        <taxon>Ardenticatenia</taxon>
        <taxon>Candidatus Promineifilales</taxon>
        <taxon>Candidatus Promineifilaceae</taxon>
        <taxon>Candidatus Promineifilum</taxon>
    </lineage>
</organism>
<dbReference type="InterPro" id="IPR000601">
    <property type="entry name" value="PKD_dom"/>
</dbReference>
<feature type="compositionally biased region" description="Pro residues" evidence="4">
    <location>
        <begin position="31"/>
        <end position="46"/>
    </location>
</feature>
<dbReference type="EMBL" id="LN890656">
    <property type="protein sequence ID" value="CUS06080.1"/>
    <property type="molecule type" value="Genomic_DNA"/>
</dbReference>
<dbReference type="NCBIfam" id="NF033679">
    <property type="entry name" value="DNRLRE_dom"/>
    <property type="match status" value="1"/>
</dbReference>
<dbReference type="Gene3D" id="2.60.40.10">
    <property type="entry name" value="Immunoglobulins"/>
    <property type="match status" value="1"/>
</dbReference>
<dbReference type="Gene3D" id="2.60.40.1120">
    <property type="entry name" value="Carboxypeptidase-like, regulatory domain"/>
    <property type="match status" value="1"/>
</dbReference>
<dbReference type="RefSeq" id="WP_157913355.1">
    <property type="nucleotide sequence ID" value="NZ_LN890656.1"/>
</dbReference>
<dbReference type="Pfam" id="PF18911">
    <property type="entry name" value="PKD_4"/>
    <property type="match status" value="1"/>
</dbReference>
<dbReference type="CDD" id="cd00146">
    <property type="entry name" value="PKD"/>
    <property type="match status" value="1"/>
</dbReference>
<dbReference type="SUPFAM" id="SSF49464">
    <property type="entry name" value="Carboxypeptidase regulatory domain-like"/>
    <property type="match status" value="1"/>
</dbReference>
<dbReference type="GO" id="GO:0005576">
    <property type="term" value="C:extracellular region"/>
    <property type="evidence" value="ECO:0007669"/>
    <property type="project" value="UniProtKB-SubCell"/>
</dbReference>
<dbReference type="InterPro" id="IPR035986">
    <property type="entry name" value="PKD_dom_sf"/>
</dbReference>
<dbReference type="KEGG" id="pbf:CFX0092_B0546"/>
<feature type="chain" id="PRO_5007820744" description="PKD domain-containing protein" evidence="5">
    <location>
        <begin position="27"/>
        <end position="637"/>
    </location>
</feature>
<dbReference type="AlphaFoldDB" id="A0A160TAF7"/>
<feature type="signal peptide" evidence="5">
    <location>
        <begin position="1"/>
        <end position="26"/>
    </location>
</feature>
<dbReference type="Proteomes" id="UP000215027">
    <property type="component" value="Chromosome II"/>
</dbReference>
<accession>A0A160TAF7</accession>
<keyword evidence="2" id="KW-0964">Secreted</keyword>
<dbReference type="InterPro" id="IPR022409">
    <property type="entry name" value="PKD/Chitinase_dom"/>
</dbReference>
<keyword evidence="3 5" id="KW-0732">Signal</keyword>
<dbReference type="OrthoDB" id="435029at2"/>
<comment type="subcellular location">
    <subcellularLocation>
        <location evidence="1">Secreted</location>
    </subcellularLocation>
</comment>
<dbReference type="Pfam" id="PF24517">
    <property type="entry name" value="CBM96"/>
    <property type="match status" value="1"/>
</dbReference>
<dbReference type="InterPro" id="IPR013783">
    <property type="entry name" value="Ig-like_fold"/>
</dbReference>
<protein>
    <recommendedName>
        <fullName evidence="6">PKD domain-containing protein</fullName>
    </recommendedName>
</protein>
<feature type="domain" description="PKD" evidence="6">
    <location>
        <begin position="316"/>
        <end position="399"/>
    </location>
</feature>
<gene>
    <name evidence="7" type="ORF">CFX0092_B0546</name>
</gene>
<evidence type="ECO:0000256" key="2">
    <source>
        <dbReference type="ARBA" id="ARBA00022525"/>
    </source>
</evidence>
<evidence type="ECO:0000259" key="6">
    <source>
        <dbReference type="PROSITE" id="PS50093"/>
    </source>
</evidence>